<evidence type="ECO:0000313" key="1">
    <source>
        <dbReference type="EMBL" id="UFZ04914.1"/>
    </source>
</evidence>
<sequence length="192" mass="22379">MAETFDELLDLSEFDGHSQIIQFVHKDSDINAYNSTWEFVAYSYQRAFEELARKVFEEGRHRISNLSNPLFFLARHSVELALKSTIDEYARTDEKEPELAGHHLLDLWDQLAGYMDRWGVSADDDWGRIVRKQIAHMQDVDPKGDRFRYPLDIKGRPFEPKWVEIEGLIRAHNGITTYLDGSATMHAEDYRG</sequence>
<dbReference type="Proteomes" id="UP001431010">
    <property type="component" value="Chromosome"/>
</dbReference>
<dbReference type="RefSeq" id="WP_231322355.1">
    <property type="nucleotide sequence ID" value="NZ_CP088156.1"/>
</dbReference>
<accession>A0ABY3RC06</accession>
<organism evidence="1 2">
    <name type="scientific">Bradyrhizobium ontarionense</name>
    <dbReference type="NCBI Taxonomy" id="2898149"/>
    <lineage>
        <taxon>Bacteria</taxon>
        <taxon>Pseudomonadati</taxon>
        <taxon>Pseudomonadota</taxon>
        <taxon>Alphaproteobacteria</taxon>
        <taxon>Hyphomicrobiales</taxon>
        <taxon>Nitrobacteraceae</taxon>
        <taxon>Bradyrhizobium</taxon>
    </lineage>
</organism>
<name>A0ABY3RC06_9BRAD</name>
<reference evidence="1" key="1">
    <citation type="journal article" date="2024" name="Antonie Van Leeuwenhoek">
        <title>Bradyrhizobium ontarionense sp. nov., a novel bacterial symbiont isolated from Aeschynomene indica (Indian jointvetch), harbours photosynthesis, nitrogen fixation and nitrous oxide (N2O) reductase genes.</title>
        <authorList>
            <person name="Bromfield E.S.P."/>
            <person name="Cloutier S."/>
        </authorList>
    </citation>
    <scope>NUCLEOTIDE SEQUENCE</scope>
    <source>
        <strain evidence="1">A19</strain>
    </source>
</reference>
<proteinExistence type="predicted"/>
<gene>
    <name evidence="1" type="ORF">LQG66_00905</name>
</gene>
<protein>
    <recommendedName>
        <fullName evidence="3">HEPN AbiU2-like domain-containing protein</fullName>
    </recommendedName>
</protein>
<dbReference type="EMBL" id="CP088156">
    <property type="protein sequence ID" value="UFZ04914.1"/>
    <property type="molecule type" value="Genomic_DNA"/>
</dbReference>
<keyword evidence="2" id="KW-1185">Reference proteome</keyword>
<evidence type="ECO:0000313" key="2">
    <source>
        <dbReference type="Proteomes" id="UP001431010"/>
    </source>
</evidence>
<evidence type="ECO:0008006" key="3">
    <source>
        <dbReference type="Google" id="ProtNLM"/>
    </source>
</evidence>